<evidence type="ECO:0000259" key="2">
    <source>
        <dbReference type="PROSITE" id="PS50943"/>
    </source>
</evidence>
<proteinExistence type="inferred from homology"/>
<evidence type="ECO:0000313" key="4">
    <source>
        <dbReference type="Proteomes" id="UP000235748"/>
    </source>
</evidence>
<dbReference type="InterPro" id="IPR052345">
    <property type="entry name" value="Rad_response_metalloprotease"/>
</dbReference>
<organism evidence="3 4">
    <name type="scientific">Staphylococcus pettenkoferi</name>
    <dbReference type="NCBI Taxonomy" id="170573"/>
    <lineage>
        <taxon>Bacteria</taxon>
        <taxon>Bacillati</taxon>
        <taxon>Bacillota</taxon>
        <taxon>Bacilli</taxon>
        <taxon>Bacillales</taxon>
        <taxon>Staphylococcaceae</taxon>
        <taxon>Staphylococcus</taxon>
    </lineage>
</organism>
<dbReference type="SUPFAM" id="SSF47413">
    <property type="entry name" value="lambda repressor-like DNA-binding domains"/>
    <property type="match status" value="1"/>
</dbReference>
<dbReference type="InterPro" id="IPR001387">
    <property type="entry name" value="Cro/C1-type_HTH"/>
</dbReference>
<accession>A0A2N6QHK5</accession>
<dbReference type="InterPro" id="IPR010982">
    <property type="entry name" value="Lambda_DNA-bd_dom_sf"/>
</dbReference>
<evidence type="ECO:0000313" key="3">
    <source>
        <dbReference type="EMBL" id="PMC19072.1"/>
    </source>
</evidence>
<comment type="caution">
    <text evidence="3">The sequence shown here is derived from an EMBL/GenBank/DDBJ whole genome shotgun (WGS) entry which is preliminary data.</text>
</comment>
<dbReference type="GO" id="GO:0003677">
    <property type="term" value="F:DNA binding"/>
    <property type="evidence" value="ECO:0007669"/>
    <property type="project" value="InterPro"/>
</dbReference>
<dbReference type="RefSeq" id="WP_070504321.1">
    <property type="nucleotide sequence ID" value="NZ_JALCYA010000004.1"/>
</dbReference>
<name>A0A2N6QHK5_9STAP</name>
<dbReference type="Pfam" id="PF06114">
    <property type="entry name" value="Peptidase_M78"/>
    <property type="match status" value="1"/>
</dbReference>
<evidence type="ECO:0000256" key="1">
    <source>
        <dbReference type="ARBA" id="ARBA00007227"/>
    </source>
</evidence>
<dbReference type="EMBL" id="PNGG01000003">
    <property type="protein sequence ID" value="PMC19072.1"/>
    <property type="molecule type" value="Genomic_DNA"/>
</dbReference>
<gene>
    <name evidence="3" type="ORF">CJ235_07340</name>
</gene>
<reference evidence="3 4" key="1">
    <citation type="submission" date="2017-09" db="EMBL/GenBank/DDBJ databases">
        <title>Bacterial strain isolated from the female urinary microbiota.</title>
        <authorList>
            <person name="Thomas-White K."/>
            <person name="Kumar N."/>
            <person name="Forster S."/>
            <person name="Putonti C."/>
            <person name="Lawley T."/>
            <person name="Wolfe A.J."/>
        </authorList>
    </citation>
    <scope>NUCLEOTIDE SEQUENCE [LARGE SCALE GENOMIC DNA]</scope>
    <source>
        <strain evidence="3 4">UMB0834</strain>
    </source>
</reference>
<protein>
    <recommendedName>
        <fullName evidence="2">HTH cro/C1-type domain-containing protein</fullName>
    </recommendedName>
</protein>
<dbReference type="Pfam" id="PF01381">
    <property type="entry name" value="HTH_3"/>
    <property type="match status" value="1"/>
</dbReference>
<dbReference type="STRING" id="170573.GCA_001076995_01782"/>
<comment type="similarity">
    <text evidence="1">Belongs to the short-chain fatty acyl-CoA assimilation regulator (ScfR) family.</text>
</comment>
<dbReference type="AlphaFoldDB" id="A0A2N6QHK5"/>
<dbReference type="PROSITE" id="PS50943">
    <property type="entry name" value="HTH_CROC1"/>
    <property type="match status" value="1"/>
</dbReference>
<dbReference type="SMART" id="SM00530">
    <property type="entry name" value="HTH_XRE"/>
    <property type="match status" value="1"/>
</dbReference>
<feature type="domain" description="HTH cro/C1-type" evidence="2">
    <location>
        <begin position="37"/>
        <end position="91"/>
    </location>
</feature>
<dbReference type="CDD" id="cd00093">
    <property type="entry name" value="HTH_XRE"/>
    <property type="match status" value="1"/>
</dbReference>
<dbReference type="Gene3D" id="1.10.260.40">
    <property type="entry name" value="lambda repressor-like DNA-binding domains"/>
    <property type="match status" value="1"/>
</dbReference>
<dbReference type="PANTHER" id="PTHR43236">
    <property type="entry name" value="ANTITOXIN HIGA1"/>
    <property type="match status" value="1"/>
</dbReference>
<dbReference type="PANTHER" id="PTHR43236:SF1">
    <property type="entry name" value="BLL7220 PROTEIN"/>
    <property type="match status" value="1"/>
</dbReference>
<sequence>MKKLKMYLVLYREKKNKIKVNKNKRKCDELMFYGENLEAIRLLNNKSRSDIARDLRVDERRIWQYETGQLTPNLGEVFNLACIFNVQTQYFYAESPMIGQLGLVKKDSIFYSYKESEYIKPREIDPQYYEANTFSTISQFILSYCSFPETVLKKIIIEIDKTRLKETSREDFIKQAANIARSYITNAEFNEDLLLDFEKAGVMVYERSSLDIVKSYSFWDLAGHPHIIMCNLKRVVGNQNLDLAYELGYLLLNRHAELTMASGDDFERLNRNAFDFTRHFLLPQSELIKECQPYKRITWRVWEKIAHKWKVPVSLVTLHARKAGIISYKQYCYYEGKIHDGTLSSKKQPPSECAIKIRCLLKDMVRKNIISSTYLFNYFKIENAFLKRLISIDLTRYDNKPTPVNSNVINYKALVQK</sequence>
<dbReference type="InterPro" id="IPR010359">
    <property type="entry name" value="IrrE_HExxH"/>
</dbReference>
<dbReference type="Proteomes" id="UP000235748">
    <property type="component" value="Unassembled WGS sequence"/>
</dbReference>